<comment type="caution">
    <text evidence="1">The sequence shown here is derived from an EMBL/GenBank/DDBJ whole genome shotgun (WGS) entry which is preliminary data.</text>
</comment>
<gene>
    <name evidence="1" type="ORF">DM484_20655</name>
</gene>
<sequence>MNNDIDIVTITRVMADGSHVSLGDSSSTIEQIVAALDAMTEGREIVDDIFTHQTISVKSDVGKFLPKMSTLLGKKPATNTSRNEINFSNRFLVF</sequence>
<name>A0A2W4SGU5_9GAMM</name>
<dbReference type="AlphaFoldDB" id="A0A2W4SGU5"/>
<organism evidence="1 2">
    <name type="scientific">Candidatus Methylumidiphilus alinenensis</name>
    <dbReference type="NCBI Taxonomy" id="2202197"/>
    <lineage>
        <taxon>Bacteria</taxon>
        <taxon>Pseudomonadati</taxon>
        <taxon>Pseudomonadota</taxon>
        <taxon>Gammaproteobacteria</taxon>
        <taxon>Methylococcales</taxon>
        <taxon>Candidatus Methylumidiphilus</taxon>
    </lineage>
</organism>
<accession>A0A2W4SGU5</accession>
<proteinExistence type="predicted"/>
<dbReference type="Proteomes" id="UP000249396">
    <property type="component" value="Unassembled WGS sequence"/>
</dbReference>
<dbReference type="EMBL" id="QJPH01000415">
    <property type="protein sequence ID" value="PZN74700.1"/>
    <property type="molecule type" value="Genomic_DNA"/>
</dbReference>
<evidence type="ECO:0000313" key="1">
    <source>
        <dbReference type="EMBL" id="PZN74700.1"/>
    </source>
</evidence>
<evidence type="ECO:0000313" key="2">
    <source>
        <dbReference type="Proteomes" id="UP000249396"/>
    </source>
</evidence>
<protein>
    <submittedName>
        <fullName evidence="1">Uncharacterized protein</fullName>
    </submittedName>
</protein>
<reference evidence="1 2" key="1">
    <citation type="journal article" date="2018" name="Aquat. Microb. Ecol.">
        <title>Gammaproteobacterial methanotrophs dominate.</title>
        <authorList>
            <person name="Rissanen A.J."/>
            <person name="Saarenheimo J."/>
            <person name="Tiirola M."/>
            <person name="Peura S."/>
            <person name="Aalto S.L."/>
            <person name="Karvinen A."/>
            <person name="Nykanen H."/>
        </authorList>
    </citation>
    <scope>NUCLEOTIDE SEQUENCE [LARGE SCALE GENOMIC DNA]</scope>
    <source>
        <strain evidence="1">AMbin10</strain>
    </source>
</reference>